<evidence type="ECO:0000313" key="1">
    <source>
        <dbReference type="EMBL" id="RAV12509.1"/>
    </source>
</evidence>
<keyword evidence="2" id="KW-1185">Reference proteome</keyword>
<evidence type="ECO:0000313" key="2">
    <source>
        <dbReference type="Proteomes" id="UP000250369"/>
    </source>
</evidence>
<dbReference type="RefSeq" id="WP_113035652.1">
    <property type="nucleotide sequence ID" value="NZ_QMFB01000033.1"/>
</dbReference>
<reference evidence="1 2" key="1">
    <citation type="journal article" date="2009" name="Int. J. Syst. Evol. Microbiol.">
        <title>Paenibacillus contaminans sp. nov., isolated from a contaminated laboratory plate.</title>
        <authorList>
            <person name="Chou J.H."/>
            <person name="Lee J.H."/>
            <person name="Lin M.C."/>
            <person name="Chang P.S."/>
            <person name="Arun A.B."/>
            <person name="Young C.C."/>
            <person name="Chen W.M."/>
        </authorList>
    </citation>
    <scope>NUCLEOTIDE SEQUENCE [LARGE SCALE GENOMIC DNA]</scope>
    <source>
        <strain evidence="1 2">CKOBP-6</strain>
    </source>
</reference>
<organism evidence="1 2">
    <name type="scientific">Paenibacillus contaminans</name>
    <dbReference type="NCBI Taxonomy" id="450362"/>
    <lineage>
        <taxon>Bacteria</taxon>
        <taxon>Bacillati</taxon>
        <taxon>Bacillota</taxon>
        <taxon>Bacilli</taxon>
        <taxon>Bacillales</taxon>
        <taxon>Paenibacillaceae</taxon>
        <taxon>Paenibacillus</taxon>
    </lineage>
</organism>
<proteinExistence type="predicted"/>
<dbReference type="Proteomes" id="UP000250369">
    <property type="component" value="Unassembled WGS sequence"/>
</dbReference>
<accession>A0A329LXD6</accession>
<protein>
    <submittedName>
        <fullName evidence="1">Uncharacterized protein</fullName>
    </submittedName>
</protein>
<dbReference type="EMBL" id="QMFB01000033">
    <property type="protein sequence ID" value="RAV12509.1"/>
    <property type="molecule type" value="Genomic_DNA"/>
</dbReference>
<dbReference type="OrthoDB" id="2663988at2"/>
<dbReference type="AlphaFoldDB" id="A0A329LXD6"/>
<sequence length="124" mass="12702">MQQQVNEQTLKALIGKDIYAVKNDGSVVYGRLVRLHGNMLYLETIGADKARFGPIIPLVLFNLLAIGTLGAWGGGGCGFGGCGPYPGYGPYGAGPGGFPGPGPYPGGPCTPYGCGGKGGYYRQG</sequence>
<gene>
    <name evidence="1" type="ORF">DQG23_34845</name>
</gene>
<comment type="caution">
    <text evidence="1">The sequence shown here is derived from an EMBL/GenBank/DDBJ whole genome shotgun (WGS) entry which is preliminary data.</text>
</comment>
<name>A0A329LXD6_9BACL</name>